<sequence>MNQTHDNSKRAHIHLIERRRELPGSFNYFAIQLISERFGDSLIQSFIREVRERSEFKERFVNDSSERSESDTIRQRFVERAIKSARILKQIQRSEIEIQCYVCKREEHLCCTVAPDSSPKVVSCYNCAELGHTGAGCAKPRRENGTVVPPILCYKCGEEGHFARGCRITNKSIVRSVLGITPKSNKSKMKEREKKFGFRSAPEEKKGIKRKGHHDRRGSFSTTPKSRGKGGITDFRSDISSSSSPKKYKLKSWSPKERSYENYGHRRDYSTPYSSEKRHWQGYHQNQYKPRYTESRYSNSQTRFAQS</sequence>
<dbReference type="InterPro" id="IPR036875">
    <property type="entry name" value="Znf_CCHC_sf"/>
</dbReference>
<evidence type="ECO:0000256" key="2">
    <source>
        <dbReference type="SAM" id="MobiDB-lite"/>
    </source>
</evidence>
<dbReference type="SUPFAM" id="SSF57756">
    <property type="entry name" value="Retrovirus zinc finger-like domains"/>
    <property type="match status" value="1"/>
</dbReference>
<dbReference type="Pfam" id="PF00098">
    <property type="entry name" value="zf-CCHC"/>
    <property type="match status" value="1"/>
</dbReference>
<reference evidence="4" key="1">
    <citation type="submission" date="2022-08" db="EMBL/GenBank/DDBJ databases">
        <authorList>
            <person name="Marques A."/>
        </authorList>
    </citation>
    <scope>NUCLEOTIDE SEQUENCE</scope>
    <source>
        <strain evidence="4">RhyPub2mFocal</strain>
        <tissue evidence="4">Leaves</tissue>
    </source>
</reference>
<dbReference type="PROSITE" id="PS50158">
    <property type="entry name" value="ZF_CCHC"/>
    <property type="match status" value="1"/>
</dbReference>
<feature type="region of interest" description="Disordered" evidence="2">
    <location>
        <begin position="181"/>
        <end position="307"/>
    </location>
</feature>
<dbReference type="Proteomes" id="UP001140206">
    <property type="component" value="Chromosome 2"/>
</dbReference>
<feature type="compositionally biased region" description="Basic and acidic residues" evidence="2">
    <location>
        <begin position="254"/>
        <end position="279"/>
    </location>
</feature>
<dbReference type="GO" id="GO:0003676">
    <property type="term" value="F:nucleic acid binding"/>
    <property type="evidence" value="ECO:0007669"/>
    <property type="project" value="InterPro"/>
</dbReference>
<keyword evidence="1" id="KW-0479">Metal-binding</keyword>
<feature type="domain" description="CCHC-type" evidence="3">
    <location>
        <begin position="153"/>
        <end position="167"/>
    </location>
</feature>
<dbReference type="EMBL" id="JAMFTS010000002">
    <property type="protein sequence ID" value="KAJ4791124.1"/>
    <property type="molecule type" value="Genomic_DNA"/>
</dbReference>
<protein>
    <submittedName>
        <fullName evidence="4">Zinc knuckle (CCHC-type) family protein isoform 1</fullName>
    </submittedName>
</protein>
<dbReference type="AlphaFoldDB" id="A0AAV8FHJ7"/>
<evidence type="ECO:0000256" key="1">
    <source>
        <dbReference type="PROSITE-ProRule" id="PRU00047"/>
    </source>
</evidence>
<gene>
    <name evidence="4" type="ORF">LUZ62_042370</name>
</gene>
<evidence type="ECO:0000313" key="5">
    <source>
        <dbReference type="Proteomes" id="UP001140206"/>
    </source>
</evidence>
<name>A0AAV8FHJ7_9POAL</name>
<feature type="compositionally biased region" description="Basic and acidic residues" evidence="2">
    <location>
        <begin position="188"/>
        <end position="206"/>
    </location>
</feature>
<comment type="caution">
    <text evidence="4">The sequence shown here is derived from an EMBL/GenBank/DDBJ whole genome shotgun (WGS) entry which is preliminary data.</text>
</comment>
<keyword evidence="1" id="KW-0862">Zinc</keyword>
<dbReference type="GO" id="GO:0008270">
    <property type="term" value="F:zinc ion binding"/>
    <property type="evidence" value="ECO:0007669"/>
    <property type="project" value="UniProtKB-KW"/>
</dbReference>
<dbReference type="PANTHER" id="PTHR46978:SF1">
    <property type="entry name" value="ZINC KNUCKLE (CCHC-TYPE) FAMILY PROTEIN"/>
    <property type="match status" value="1"/>
</dbReference>
<keyword evidence="5" id="KW-1185">Reference proteome</keyword>
<feature type="compositionally biased region" description="Basic residues" evidence="2">
    <location>
        <begin position="207"/>
        <end position="216"/>
    </location>
</feature>
<feature type="compositionally biased region" description="Polar residues" evidence="2">
    <location>
        <begin position="295"/>
        <end position="307"/>
    </location>
</feature>
<dbReference type="PANTHER" id="PTHR46978">
    <property type="entry name" value="ZINC KNUCKLE (CCHC-TYPE) FAMILY PROTEIN"/>
    <property type="match status" value="1"/>
</dbReference>
<evidence type="ECO:0000313" key="4">
    <source>
        <dbReference type="EMBL" id="KAJ4791124.1"/>
    </source>
</evidence>
<organism evidence="4 5">
    <name type="scientific">Rhynchospora pubera</name>
    <dbReference type="NCBI Taxonomy" id="906938"/>
    <lineage>
        <taxon>Eukaryota</taxon>
        <taxon>Viridiplantae</taxon>
        <taxon>Streptophyta</taxon>
        <taxon>Embryophyta</taxon>
        <taxon>Tracheophyta</taxon>
        <taxon>Spermatophyta</taxon>
        <taxon>Magnoliopsida</taxon>
        <taxon>Liliopsida</taxon>
        <taxon>Poales</taxon>
        <taxon>Cyperaceae</taxon>
        <taxon>Cyperoideae</taxon>
        <taxon>Rhynchosporeae</taxon>
        <taxon>Rhynchospora</taxon>
    </lineage>
</organism>
<keyword evidence="1" id="KW-0863">Zinc-finger</keyword>
<accession>A0AAV8FHJ7</accession>
<dbReference type="Gene3D" id="4.10.60.10">
    <property type="entry name" value="Zinc finger, CCHC-type"/>
    <property type="match status" value="1"/>
</dbReference>
<evidence type="ECO:0000259" key="3">
    <source>
        <dbReference type="PROSITE" id="PS50158"/>
    </source>
</evidence>
<dbReference type="SMART" id="SM00343">
    <property type="entry name" value="ZnF_C2HC"/>
    <property type="match status" value="2"/>
</dbReference>
<dbReference type="InterPro" id="IPR001878">
    <property type="entry name" value="Znf_CCHC"/>
</dbReference>
<proteinExistence type="predicted"/>